<reference evidence="2" key="1">
    <citation type="submission" date="2021-01" db="EMBL/GenBank/DDBJ databases">
        <title>Caligus Genome Assembly.</title>
        <authorList>
            <person name="Gallardo-Escarate C."/>
        </authorList>
    </citation>
    <scope>NUCLEOTIDE SEQUENCE [LARGE SCALE GENOMIC DNA]</scope>
</reference>
<keyword evidence="2" id="KW-1185">Reference proteome</keyword>
<dbReference type="Proteomes" id="UP000595437">
    <property type="component" value="Chromosome 11"/>
</dbReference>
<dbReference type="AlphaFoldDB" id="A0A7T8H1Y0"/>
<accession>A0A7T8H1Y0</accession>
<dbReference type="EMBL" id="CP045900">
    <property type="protein sequence ID" value="QQP41944.1"/>
    <property type="molecule type" value="Genomic_DNA"/>
</dbReference>
<dbReference type="OrthoDB" id="10630055at2759"/>
<gene>
    <name evidence="1" type="ORF">FKW44_016461</name>
</gene>
<proteinExistence type="predicted"/>
<protein>
    <submittedName>
        <fullName evidence="1">THAP domain-containing protein 2</fullName>
    </submittedName>
</protein>
<evidence type="ECO:0000313" key="1">
    <source>
        <dbReference type="EMBL" id="QQP41944.1"/>
    </source>
</evidence>
<feature type="non-terminal residue" evidence="1">
    <location>
        <position position="1"/>
    </location>
</feature>
<organism evidence="1 2">
    <name type="scientific">Caligus rogercresseyi</name>
    <name type="common">Sea louse</name>
    <dbReference type="NCBI Taxonomy" id="217165"/>
    <lineage>
        <taxon>Eukaryota</taxon>
        <taxon>Metazoa</taxon>
        <taxon>Ecdysozoa</taxon>
        <taxon>Arthropoda</taxon>
        <taxon>Crustacea</taxon>
        <taxon>Multicrustacea</taxon>
        <taxon>Hexanauplia</taxon>
        <taxon>Copepoda</taxon>
        <taxon>Siphonostomatoida</taxon>
        <taxon>Caligidae</taxon>
        <taxon>Caligus</taxon>
    </lineage>
</organism>
<evidence type="ECO:0000313" key="2">
    <source>
        <dbReference type="Proteomes" id="UP000595437"/>
    </source>
</evidence>
<name>A0A7T8H1Y0_CALRO</name>
<sequence>SLREPCIPIVSKEKALTLDERRKSVDITPKKLRYLQRQFKKLGSLLPDHIEYLSSQLQCPKSQIELCFSLYLEYIDIKAQRPQDPLELNENELLGMQDGLEGFEVLNF</sequence>